<comment type="similarity">
    <text evidence="7 10">Belongs to the fluoride channel Fluc/FEX (TC 1.A.43) family.</text>
</comment>
<dbReference type="PANTHER" id="PTHR28259">
    <property type="entry name" value="FLUORIDE EXPORT PROTEIN 1-RELATED"/>
    <property type="match status" value="1"/>
</dbReference>
<keyword evidence="10" id="KW-0813">Transport</keyword>
<dbReference type="GO" id="GO:0140114">
    <property type="term" value="P:cellular detoxification of fluoride"/>
    <property type="evidence" value="ECO:0007669"/>
    <property type="project" value="UniProtKB-UniRule"/>
</dbReference>
<organism evidence="11 12">
    <name type="scientific">Actinopolyspora xinjiangensis</name>
    <dbReference type="NCBI Taxonomy" id="405564"/>
    <lineage>
        <taxon>Bacteria</taxon>
        <taxon>Bacillati</taxon>
        <taxon>Actinomycetota</taxon>
        <taxon>Actinomycetes</taxon>
        <taxon>Actinopolysporales</taxon>
        <taxon>Actinopolysporaceae</taxon>
        <taxon>Actinopolyspora</taxon>
    </lineage>
</organism>
<evidence type="ECO:0000256" key="3">
    <source>
        <dbReference type="ARBA" id="ARBA00022692"/>
    </source>
</evidence>
<comment type="function">
    <text evidence="9 10">Fluoride-specific ion channel. Important for reducing fluoride concentration in the cell, thus reducing its toxicity.</text>
</comment>
<keyword evidence="5 10" id="KW-0472">Membrane</keyword>
<keyword evidence="10" id="KW-0406">Ion transport</keyword>
<keyword evidence="10" id="KW-0479">Metal-binding</keyword>
<dbReference type="STRING" id="405564.SAMN04487905_10870"/>
<dbReference type="EMBL" id="FNJR01000008">
    <property type="protein sequence ID" value="SDP74546.1"/>
    <property type="molecule type" value="Genomic_DNA"/>
</dbReference>
<evidence type="ECO:0000256" key="7">
    <source>
        <dbReference type="ARBA" id="ARBA00035120"/>
    </source>
</evidence>
<dbReference type="GO" id="GO:0062054">
    <property type="term" value="F:fluoride channel activity"/>
    <property type="evidence" value="ECO:0007669"/>
    <property type="project" value="UniProtKB-UniRule"/>
</dbReference>
<evidence type="ECO:0000256" key="6">
    <source>
        <dbReference type="ARBA" id="ARBA00023303"/>
    </source>
</evidence>
<dbReference type="GO" id="GO:0005886">
    <property type="term" value="C:plasma membrane"/>
    <property type="evidence" value="ECO:0007669"/>
    <property type="project" value="UniProtKB-SubCell"/>
</dbReference>
<dbReference type="Proteomes" id="UP000199497">
    <property type="component" value="Unassembled WGS sequence"/>
</dbReference>
<evidence type="ECO:0000256" key="10">
    <source>
        <dbReference type="HAMAP-Rule" id="MF_00454"/>
    </source>
</evidence>
<keyword evidence="3 10" id="KW-0812">Transmembrane</keyword>
<feature type="transmembrane region" description="Helical" evidence="10">
    <location>
        <begin position="104"/>
        <end position="127"/>
    </location>
</feature>
<proteinExistence type="inferred from homology"/>
<evidence type="ECO:0000256" key="1">
    <source>
        <dbReference type="ARBA" id="ARBA00004651"/>
    </source>
</evidence>
<accession>A0A1H0V8X1</accession>
<protein>
    <recommendedName>
        <fullName evidence="10">Fluoride-specific ion channel FluC</fullName>
    </recommendedName>
</protein>
<comment type="subcellular location">
    <subcellularLocation>
        <location evidence="1 10">Cell membrane</location>
        <topology evidence="1 10">Multi-pass membrane protein</topology>
    </subcellularLocation>
</comment>
<evidence type="ECO:0000256" key="4">
    <source>
        <dbReference type="ARBA" id="ARBA00022989"/>
    </source>
</evidence>
<name>A0A1H0V8X1_9ACTN</name>
<feature type="binding site" evidence="10">
    <location>
        <position position="79"/>
    </location>
    <ligand>
        <name>Na(+)</name>
        <dbReference type="ChEBI" id="CHEBI:29101"/>
        <note>structural</note>
    </ligand>
</feature>
<feature type="transmembrane region" description="Helical" evidence="10">
    <location>
        <begin position="38"/>
        <end position="56"/>
    </location>
</feature>
<comment type="activity regulation">
    <text evidence="10">Na(+) is not transported, but it plays an essential structural role and its presence is essential for fluoride channel function.</text>
</comment>
<keyword evidence="12" id="KW-1185">Reference proteome</keyword>
<evidence type="ECO:0000313" key="12">
    <source>
        <dbReference type="Proteomes" id="UP000199497"/>
    </source>
</evidence>
<evidence type="ECO:0000256" key="2">
    <source>
        <dbReference type="ARBA" id="ARBA00022475"/>
    </source>
</evidence>
<dbReference type="PANTHER" id="PTHR28259:SF1">
    <property type="entry name" value="FLUORIDE EXPORT PROTEIN 1-RELATED"/>
    <property type="match status" value="1"/>
</dbReference>
<gene>
    <name evidence="10" type="primary">fluC</name>
    <name evidence="10" type="synonym">crcB</name>
    <name evidence="11" type="ORF">SAMN04487905_10870</name>
</gene>
<evidence type="ECO:0000313" key="11">
    <source>
        <dbReference type="EMBL" id="SDP74546.1"/>
    </source>
</evidence>
<keyword evidence="4 10" id="KW-1133">Transmembrane helix</keyword>
<keyword evidence="6 10" id="KW-0407">Ion channel</keyword>
<reference evidence="12" key="1">
    <citation type="submission" date="2016-10" db="EMBL/GenBank/DDBJ databases">
        <authorList>
            <person name="Varghese N."/>
            <person name="Submissions S."/>
        </authorList>
    </citation>
    <scope>NUCLEOTIDE SEQUENCE [LARGE SCALE GENOMIC DNA]</scope>
    <source>
        <strain evidence="12">DSM 46732</strain>
    </source>
</reference>
<dbReference type="GO" id="GO:0046872">
    <property type="term" value="F:metal ion binding"/>
    <property type="evidence" value="ECO:0007669"/>
    <property type="project" value="UniProtKB-KW"/>
</dbReference>
<dbReference type="Pfam" id="PF02537">
    <property type="entry name" value="CRCB"/>
    <property type="match status" value="1"/>
</dbReference>
<keyword evidence="10" id="KW-0915">Sodium</keyword>
<feature type="transmembrane region" description="Helical" evidence="10">
    <location>
        <begin position="68"/>
        <end position="84"/>
    </location>
</feature>
<dbReference type="RefSeq" id="WP_092602183.1">
    <property type="nucleotide sequence ID" value="NZ_FNJR01000008.1"/>
</dbReference>
<evidence type="ECO:0000256" key="5">
    <source>
        <dbReference type="ARBA" id="ARBA00023136"/>
    </source>
</evidence>
<keyword evidence="2 10" id="KW-1003">Cell membrane</keyword>
<evidence type="ECO:0000256" key="8">
    <source>
        <dbReference type="ARBA" id="ARBA00035585"/>
    </source>
</evidence>
<comment type="catalytic activity">
    <reaction evidence="8">
        <text>fluoride(in) = fluoride(out)</text>
        <dbReference type="Rhea" id="RHEA:76159"/>
        <dbReference type="ChEBI" id="CHEBI:17051"/>
    </reaction>
    <physiologicalReaction direction="left-to-right" evidence="8">
        <dbReference type="Rhea" id="RHEA:76160"/>
    </physiologicalReaction>
</comment>
<dbReference type="AlphaFoldDB" id="A0A1H0V8X1"/>
<dbReference type="NCBIfam" id="TIGR00494">
    <property type="entry name" value="crcB"/>
    <property type="match status" value="1"/>
</dbReference>
<dbReference type="HAMAP" id="MF_00454">
    <property type="entry name" value="FluC"/>
    <property type="match status" value="1"/>
</dbReference>
<feature type="binding site" evidence="10">
    <location>
        <position position="76"/>
    </location>
    <ligand>
        <name>Na(+)</name>
        <dbReference type="ChEBI" id="CHEBI:29101"/>
        <note>structural</note>
    </ligand>
</feature>
<dbReference type="OrthoDB" id="5148600at2"/>
<evidence type="ECO:0000256" key="9">
    <source>
        <dbReference type="ARBA" id="ARBA00049940"/>
    </source>
</evidence>
<dbReference type="InterPro" id="IPR003691">
    <property type="entry name" value="FluC"/>
</dbReference>
<sequence length="128" mass="12904">MTTLLLVALGGAVGAVLRYGIDRGVRHARGSAFPWGTFTVNVVGSFLLALLVGGAATFDGLGSPGSRALLVVGLCGALTTFSTFGQDTVRLYTSGARSHAVRYVLVTILGGIAAAALGFGSTVALAYL</sequence>